<dbReference type="Proteomes" id="UP000789738">
    <property type="component" value="Unassembled WGS sequence"/>
</dbReference>
<keyword evidence="1" id="KW-0732">Signal</keyword>
<evidence type="ECO:0000313" key="2">
    <source>
        <dbReference type="EMBL" id="CAG9704943.1"/>
    </source>
</evidence>
<reference evidence="2" key="1">
    <citation type="submission" date="2021-10" db="EMBL/GenBank/DDBJ databases">
        <authorList>
            <person name="Mesa V."/>
        </authorList>
    </citation>
    <scope>NUCLEOTIDE SEQUENCE</scope>
    <source>
        <strain evidence="2">CC3_PB</strain>
    </source>
</reference>
<protein>
    <submittedName>
        <fullName evidence="2">Uncharacterized protein</fullName>
    </submittedName>
</protein>
<dbReference type="EMBL" id="CAKJVE010000004">
    <property type="protein sequence ID" value="CAG9704943.1"/>
    <property type="molecule type" value="Genomic_DNA"/>
</dbReference>
<feature type="chain" id="PRO_5041669829" evidence="1">
    <location>
        <begin position="26"/>
        <end position="41"/>
    </location>
</feature>
<organism evidence="2 3">
    <name type="scientific">Clostridium neonatale</name>
    <dbReference type="NCBI Taxonomy" id="137838"/>
    <lineage>
        <taxon>Bacteria</taxon>
        <taxon>Bacillati</taxon>
        <taxon>Bacillota</taxon>
        <taxon>Clostridia</taxon>
        <taxon>Eubacteriales</taxon>
        <taxon>Clostridiaceae</taxon>
        <taxon>Clostridium</taxon>
    </lineage>
</organism>
<dbReference type="RefSeq" id="WP_321026971.1">
    <property type="nucleotide sequence ID" value="NZ_CAKJVE010000004.1"/>
</dbReference>
<evidence type="ECO:0000313" key="3">
    <source>
        <dbReference type="Proteomes" id="UP000789738"/>
    </source>
</evidence>
<evidence type="ECO:0000256" key="1">
    <source>
        <dbReference type="SAM" id="SignalP"/>
    </source>
</evidence>
<feature type="signal peptide" evidence="1">
    <location>
        <begin position="1"/>
        <end position="25"/>
    </location>
</feature>
<proteinExistence type="predicted"/>
<comment type="caution">
    <text evidence="2">The sequence shown here is derived from an EMBL/GenBank/DDBJ whole genome shotgun (WGS) entry which is preliminary data.</text>
</comment>
<dbReference type="AlphaFoldDB" id="A0AA86MRH3"/>
<accession>A0AA86MRH3</accession>
<gene>
    <name evidence="2" type="ORF">CNEO_41536</name>
</gene>
<sequence length="41" mass="4556">MKKRNKKILTLILATSILGSLLAESSIVTKAKEFDKKIIPN</sequence>
<name>A0AA86MRH3_9CLOT</name>